<evidence type="ECO:0000313" key="4">
    <source>
        <dbReference type="Proteomes" id="UP001152799"/>
    </source>
</evidence>
<feature type="chain" id="PRO_5040337885" evidence="2">
    <location>
        <begin position="24"/>
        <end position="238"/>
    </location>
</feature>
<evidence type="ECO:0000256" key="1">
    <source>
        <dbReference type="SAM" id="Phobius"/>
    </source>
</evidence>
<sequence length="238" mass="27962">MGVPQQICFVFVLILSAFQISFAQQSNTEISQLETFYYNKCLKNTGRQEAFEKLRTNAYEMYKYFEYAFQYLPDKRKTFCDSERSNLVYRVKEIETDLKTCLDQQEKFLAGFFRKSFEEFLHFFCHHNGEYSTRFFSIEGRQCREAIENAKSSDLDNCLNRIFAPSKSHITQQEMCDDVTVTKKCFAQLLEVHCPTSRDMKQLNGIFFDYLAKPCSSCSFVVNGFLVLGLVLINLLWR</sequence>
<dbReference type="AlphaFoldDB" id="A0A9P0DNS2"/>
<dbReference type="EMBL" id="OU892284">
    <property type="protein sequence ID" value="CAH1134858.1"/>
    <property type="molecule type" value="Genomic_DNA"/>
</dbReference>
<evidence type="ECO:0000313" key="3">
    <source>
        <dbReference type="EMBL" id="CAH1134858.1"/>
    </source>
</evidence>
<gene>
    <name evidence="3" type="ORF">CEUTPL_LOCUS13242</name>
</gene>
<dbReference type="Proteomes" id="UP001152799">
    <property type="component" value="Chromosome 8"/>
</dbReference>
<dbReference type="OrthoDB" id="6757185at2759"/>
<organism evidence="3 4">
    <name type="scientific">Ceutorhynchus assimilis</name>
    <name type="common">cabbage seed weevil</name>
    <dbReference type="NCBI Taxonomy" id="467358"/>
    <lineage>
        <taxon>Eukaryota</taxon>
        <taxon>Metazoa</taxon>
        <taxon>Ecdysozoa</taxon>
        <taxon>Arthropoda</taxon>
        <taxon>Hexapoda</taxon>
        <taxon>Insecta</taxon>
        <taxon>Pterygota</taxon>
        <taxon>Neoptera</taxon>
        <taxon>Endopterygota</taxon>
        <taxon>Coleoptera</taxon>
        <taxon>Polyphaga</taxon>
        <taxon>Cucujiformia</taxon>
        <taxon>Curculionidae</taxon>
        <taxon>Ceutorhynchinae</taxon>
        <taxon>Ceutorhynchus</taxon>
    </lineage>
</organism>
<evidence type="ECO:0000256" key="2">
    <source>
        <dbReference type="SAM" id="SignalP"/>
    </source>
</evidence>
<feature type="transmembrane region" description="Helical" evidence="1">
    <location>
        <begin position="220"/>
        <end position="237"/>
    </location>
</feature>
<dbReference type="InterPro" id="IPR009832">
    <property type="entry name" value="DUF1397"/>
</dbReference>
<keyword evidence="4" id="KW-1185">Reference proteome</keyword>
<keyword evidence="1" id="KW-1133">Transmembrane helix</keyword>
<keyword evidence="2" id="KW-0732">Signal</keyword>
<dbReference type="Pfam" id="PF07165">
    <property type="entry name" value="DUF1397"/>
    <property type="match status" value="1"/>
</dbReference>
<keyword evidence="1" id="KW-0812">Transmembrane</keyword>
<proteinExistence type="predicted"/>
<keyword evidence="1" id="KW-0472">Membrane</keyword>
<name>A0A9P0DNS2_9CUCU</name>
<feature type="signal peptide" evidence="2">
    <location>
        <begin position="1"/>
        <end position="23"/>
    </location>
</feature>
<accession>A0A9P0DNS2</accession>
<protein>
    <submittedName>
        <fullName evidence="3">Uncharacterized protein</fullName>
    </submittedName>
</protein>
<reference evidence="3" key="1">
    <citation type="submission" date="2022-01" db="EMBL/GenBank/DDBJ databases">
        <authorList>
            <person name="King R."/>
        </authorList>
    </citation>
    <scope>NUCLEOTIDE SEQUENCE</scope>
</reference>